<dbReference type="FunFam" id="3.20.20.80:FF:000207">
    <property type="entry name" value="Glycoside hydrolase family 128 protein"/>
    <property type="match status" value="1"/>
</dbReference>
<organism evidence="3 4">
    <name type="scientific">Coleophoma cylindrospora</name>
    <dbReference type="NCBI Taxonomy" id="1849047"/>
    <lineage>
        <taxon>Eukaryota</taxon>
        <taxon>Fungi</taxon>
        <taxon>Dikarya</taxon>
        <taxon>Ascomycota</taxon>
        <taxon>Pezizomycotina</taxon>
        <taxon>Leotiomycetes</taxon>
        <taxon>Helotiales</taxon>
        <taxon>Dermateaceae</taxon>
        <taxon>Coleophoma</taxon>
    </lineage>
</organism>
<dbReference type="GO" id="GO:0009277">
    <property type="term" value="C:fungal-type cell wall"/>
    <property type="evidence" value="ECO:0007669"/>
    <property type="project" value="TreeGrafter"/>
</dbReference>
<gene>
    <name evidence="3" type="ORF">BP6252_05010</name>
</gene>
<dbReference type="EMBL" id="PDLM01000005">
    <property type="protein sequence ID" value="RDW76957.1"/>
    <property type="molecule type" value="Genomic_DNA"/>
</dbReference>
<proteinExistence type="predicted"/>
<feature type="chain" id="PRO_5017686342" description="Asl1-like glycosyl hydrolase catalytic domain-containing protein" evidence="1">
    <location>
        <begin position="21"/>
        <end position="318"/>
    </location>
</feature>
<evidence type="ECO:0000313" key="3">
    <source>
        <dbReference type="EMBL" id="RDW76957.1"/>
    </source>
</evidence>
<dbReference type="GO" id="GO:0071966">
    <property type="term" value="P:fungal-type cell wall polysaccharide metabolic process"/>
    <property type="evidence" value="ECO:0007669"/>
    <property type="project" value="TreeGrafter"/>
</dbReference>
<feature type="domain" description="Asl1-like glycosyl hydrolase catalytic" evidence="2">
    <location>
        <begin position="33"/>
        <end position="280"/>
    </location>
</feature>
<dbReference type="Gene3D" id="3.20.20.80">
    <property type="entry name" value="Glycosidases"/>
    <property type="match status" value="1"/>
</dbReference>
<dbReference type="STRING" id="1849047.A0A3D8RSA5"/>
<dbReference type="InterPro" id="IPR024655">
    <property type="entry name" value="Asl1_glyco_hydro_catalytic"/>
</dbReference>
<comment type="caution">
    <text evidence="3">The sequence shown here is derived from an EMBL/GenBank/DDBJ whole genome shotgun (WGS) entry which is preliminary data.</text>
</comment>
<keyword evidence="4" id="KW-1185">Reference proteome</keyword>
<dbReference type="Pfam" id="PF11790">
    <property type="entry name" value="Glyco_hydro_cc"/>
    <property type="match status" value="1"/>
</dbReference>
<evidence type="ECO:0000313" key="4">
    <source>
        <dbReference type="Proteomes" id="UP000256645"/>
    </source>
</evidence>
<dbReference type="PANTHER" id="PTHR34154">
    <property type="entry name" value="ALKALI-SENSITIVE LINKAGE PROTEIN 1"/>
    <property type="match status" value="1"/>
</dbReference>
<dbReference type="Proteomes" id="UP000256645">
    <property type="component" value="Unassembled WGS sequence"/>
</dbReference>
<sequence length="318" mass="33802">MQLLAQLPLVLAALPTLASGAATFQKSSKRGLVFVPNSAHPSDNQIWVESGSDLTWYYNYGLQPSSAYANRTQSEFEFVPMLWGAPSSTTDNTFLNGVKALISGGRNISHVLTFNEPDGSSSTGGSNVDPAVAATTWIREIVPLQKQGVKCGAPAVTGSNGGFTWLASFFDACQSQGTNCTVDFIPIHWYGNFEGLASHIGQVVGTYPNTSIWITEYALNNADLADSQSFFNTSAEYFDRLSYVDRYSYFGSFRSSVSNVGPNAAMLTQKGELTDIGSWYLGGAATNNIPKASAASQLSSASALSVGLAVVAACFVLL</sequence>
<feature type="signal peptide" evidence="1">
    <location>
        <begin position="1"/>
        <end position="20"/>
    </location>
</feature>
<dbReference type="InterPro" id="IPR017853">
    <property type="entry name" value="GH"/>
</dbReference>
<dbReference type="AlphaFoldDB" id="A0A3D8RSA5"/>
<dbReference type="SUPFAM" id="SSF51445">
    <property type="entry name" value="(Trans)glycosidases"/>
    <property type="match status" value="1"/>
</dbReference>
<dbReference type="InterPro" id="IPR053183">
    <property type="entry name" value="ASL1"/>
</dbReference>
<dbReference type="PANTHER" id="PTHR34154:SF3">
    <property type="entry name" value="ALKALI-SENSITIVE LINKAGE PROTEIN 1"/>
    <property type="match status" value="1"/>
</dbReference>
<dbReference type="OrthoDB" id="43654at2759"/>
<name>A0A3D8RSA5_9HELO</name>
<evidence type="ECO:0000259" key="2">
    <source>
        <dbReference type="Pfam" id="PF11790"/>
    </source>
</evidence>
<keyword evidence="1" id="KW-0732">Signal</keyword>
<accession>A0A3D8RSA5</accession>
<evidence type="ECO:0000256" key="1">
    <source>
        <dbReference type="SAM" id="SignalP"/>
    </source>
</evidence>
<protein>
    <recommendedName>
        <fullName evidence="2">Asl1-like glycosyl hydrolase catalytic domain-containing protein</fullName>
    </recommendedName>
</protein>
<reference evidence="3 4" key="1">
    <citation type="journal article" date="2018" name="IMA Fungus">
        <title>IMA Genome-F 9: Draft genome sequence of Annulohypoxylon stygium, Aspergillus mulundensis, Berkeleyomyces basicola (syn. Thielaviopsis basicola), Ceratocystis smalleyi, two Cercospora beticola strains, Coleophoma cylindrospora, Fusarium fracticaudum, Phialophora cf. hyalina, and Morchella septimelata.</title>
        <authorList>
            <person name="Wingfield B.D."/>
            <person name="Bills G.F."/>
            <person name="Dong Y."/>
            <person name="Huang W."/>
            <person name="Nel W.J."/>
            <person name="Swalarsk-Parry B.S."/>
            <person name="Vaghefi N."/>
            <person name="Wilken P.M."/>
            <person name="An Z."/>
            <person name="de Beer Z.W."/>
            <person name="De Vos L."/>
            <person name="Chen L."/>
            <person name="Duong T.A."/>
            <person name="Gao Y."/>
            <person name="Hammerbacher A."/>
            <person name="Kikkert J.R."/>
            <person name="Li Y."/>
            <person name="Li H."/>
            <person name="Li K."/>
            <person name="Li Q."/>
            <person name="Liu X."/>
            <person name="Ma X."/>
            <person name="Naidoo K."/>
            <person name="Pethybridge S.J."/>
            <person name="Sun J."/>
            <person name="Steenkamp E.T."/>
            <person name="van der Nest M.A."/>
            <person name="van Wyk S."/>
            <person name="Wingfield M.J."/>
            <person name="Xiong C."/>
            <person name="Yue Q."/>
            <person name="Zhang X."/>
        </authorList>
    </citation>
    <scope>NUCLEOTIDE SEQUENCE [LARGE SCALE GENOMIC DNA]</scope>
    <source>
        <strain evidence="3 4">BP6252</strain>
    </source>
</reference>